<dbReference type="GO" id="GO:0003838">
    <property type="term" value="F:sterol 24-C-methyltransferase activity"/>
    <property type="evidence" value="ECO:0007669"/>
    <property type="project" value="TreeGrafter"/>
</dbReference>
<comment type="similarity">
    <text evidence="2">Belongs to the class I-like SAM-binding methyltransferase superfamily. Erg6/SMT family.</text>
</comment>
<dbReference type="EMBL" id="KQ423013">
    <property type="protein sequence ID" value="KOF73742.1"/>
    <property type="molecule type" value="Genomic_DNA"/>
</dbReference>
<dbReference type="AlphaFoldDB" id="A0A0L8G9P6"/>
<dbReference type="PANTHER" id="PTHR44068">
    <property type="entry name" value="ZGC:194242"/>
    <property type="match status" value="1"/>
</dbReference>
<name>A0A0L8G9P6_OCTBM</name>
<dbReference type="SUPFAM" id="SSF53335">
    <property type="entry name" value="S-adenosyl-L-methionine-dependent methyltransferases"/>
    <property type="match status" value="1"/>
</dbReference>
<organism evidence="4">
    <name type="scientific">Octopus bimaculoides</name>
    <name type="common">California two-spotted octopus</name>
    <dbReference type="NCBI Taxonomy" id="37653"/>
    <lineage>
        <taxon>Eukaryota</taxon>
        <taxon>Metazoa</taxon>
        <taxon>Spiralia</taxon>
        <taxon>Lophotrochozoa</taxon>
        <taxon>Mollusca</taxon>
        <taxon>Cephalopoda</taxon>
        <taxon>Coleoidea</taxon>
        <taxon>Octopodiformes</taxon>
        <taxon>Octopoda</taxon>
        <taxon>Incirrata</taxon>
        <taxon>Octopodidae</taxon>
        <taxon>Octopus</taxon>
    </lineage>
</organism>
<dbReference type="Pfam" id="PF13649">
    <property type="entry name" value="Methyltransf_25"/>
    <property type="match status" value="1"/>
</dbReference>
<dbReference type="InterPro" id="IPR041698">
    <property type="entry name" value="Methyltransf_25"/>
</dbReference>
<protein>
    <recommendedName>
        <fullName evidence="3">Methyltransferase domain-containing protein</fullName>
    </recommendedName>
</protein>
<sequence>MVSCSLVLNVLRIHPASLLHFVTIQWGIWQISLDVVNNGERCGDLIGWSELNQLQHFLLRINGKVEIAAVEHCNIKPDYYVLEVGFGPGLGLEAAYQKIKGGKGKLHGLDLSPYMFELTSKRLSEGISNKQVELHLGSVMEMPFETNSFDRIFHCNSFYFWPDFDKCIQELHRCLKPNSLMITTIQYEKVKLSKKFGLLKYGNIDVEYYMKVLSKNKFENVNMESRKYQSKPYQVISAFTGSKKQ</sequence>
<dbReference type="GO" id="GO:0005783">
    <property type="term" value="C:endoplasmic reticulum"/>
    <property type="evidence" value="ECO:0007669"/>
    <property type="project" value="TreeGrafter"/>
</dbReference>
<proteinExistence type="inferred from homology"/>
<keyword evidence="1" id="KW-0808">Transferase</keyword>
<evidence type="ECO:0000256" key="2">
    <source>
        <dbReference type="ARBA" id="ARBA00038188"/>
    </source>
</evidence>
<accession>A0A0L8G9P6</accession>
<dbReference type="PANTHER" id="PTHR44068:SF1">
    <property type="entry name" value="HYPOTHETICAL LOC100005854"/>
    <property type="match status" value="1"/>
</dbReference>
<evidence type="ECO:0000259" key="3">
    <source>
        <dbReference type="Pfam" id="PF13649"/>
    </source>
</evidence>
<dbReference type="OrthoDB" id="10250730at2759"/>
<evidence type="ECO:0000256" key="1">
    <source>
        <dbReference type="ARBA" id="ARBA00022679"/>
    </source>
</evidence>
<dbReference type="GO" id="GO:0016126">
    <property type="term" value="P:sterol biosynthetic process"/>
    <property type="evidence" value="ECO:0007669"/>
    <property type="project" value="TreeGrafter"/>
</dbReference>
<dbReference type="Gene3D" id="3.40.50.150">
    <property type="entry name" value="Vaccinia Virus protein VP39"/>
    <property type="match status" value="1"/>
</dbReference>
<dbReference type="InterPro" id="IPR050447">
    <property type="entry name" value="Erg6_SMT_methyltransf"/>
</dbReference>
<dbReference type="InterPro" id="IPR029063">
    <property type="entry name" value="SAM-dependent_MTases_sf"/>
</dbReference>
<evidence type="ECO:0000313" key="4">
    <source>
        <dbReference type="EMBL" id="KOF73742.1"/>
    </source>
</evidence>
<reference evidence="4" key="1">
    <citation type="submission" date="2015-07" db="EMBL/GenBank/DDBJ databases">
        <title>MeaNS - Measles Nucleotide Surveillance Program.</title>
        <authorList>
            <person name="Tran T."/>
            <person name="Druce J."/>
        </authorList>
    </citation>
    <scope>NUCLEOTIDE SEQUENCE</scope>
    <source>
        <strain evidence="4">UCB-OBI-ISO-001</strain>
        <tissue evidence="4">Gonad</tissue>
    </source>
</reference>
<dbReference type="STRING" id="37653.A0A0L8G9P6"/>
<dbReference type="CDD" id="cd02440">
    <property type="entry name" value="AdoMet_MTases"/>
    <property type="match status" value="1"/>
</dbReference>
<feature type="domain" description="Methyltransferase" evidence="3">
    <location>
        <begin position="81"/>
        <end position="178"/>
    </location>
</feature>
<gene>
    <name evidence="4" type="ORF">OCBIM_22037354mg</name>
</gene>